<evidence type="ECO:0000313" key="7">
    <source>
        <dbReference type="EMBL" id="RVQ69087.1"/>
    </source>
</evidence>
<dbReference type="Proteomes" id="UP000283003">
    <property type="component" value="Unassembled WGS sequence"/>
</dbReference>
<evidence type="ECO:0000256" key="4">
    <source>
        <dbReference type="ARBA" id="ARBA00022989"/>
    </source>
</evidence>
<comment type="subcellular location">
    <subcellularLocation>
        <location evidence="1">Membrane</location>
        <topology evidence="1">Multi-pass membrane protein</topology>
    </subcellularLocation>
</comment>
<evidence type="ECO:0000256" key="6">
    <source>
        <dbReference type="SAM" id="Phobius"/>
    </source>
</evidence>
<evidence type="ECO:0000256" key="5">
    <source>
        <dbReference type="ARBA" id="ARBA00023136"/>
    </source>
</evidence>
<feature type="transmembrane region" description="Helical" evidence="6">
    <location>
        <begin position="113"/>
        <end position="131"/>
    </location>
</feature>
<gene>
    <name evidence="7" type="ORF">EKN06_02435</name>
</gene>
<evidence type="ECO:0000256" key="3">
    <source>
        <dbReference type="ARBA" id="ARBA00022692"/>
    </source>
</evidence>
<keyword evidence="5 6" id="KW-0472">Membrane</keyword>
<reference evidence="7 8" key="1">
    <citation type="submission" date="2018-12" db="EMBL/GenBank/DDBJ databases">
        <title>Croceicoccus ponticola sp. nov., a lipolytic bacterium isolated from seawater.</title>
        <authorList>
            <person name="Yoon J.-H."/>
        </authorList>
    </citation>
    <scope>NUCLEOTIDE SEQUENCE [LARGE SCALE GENOMIC DNA]</scope>
    <source>
        <strain evidence="7 8">GM-16</strain>
    </source>
</reference>
<feature type="transmembrane region" description="Helical" evidence="6">
    <location>
        <begin position="80"/>
        <end position="101"/>
    </location>
</feature>
<dbReference type="EMBL" id="RXOL01000001">
    <property type="protein sequence ID" value="RVQ69087.1"/>
    <property type="molecule type" value="Genomic_DNA"/>
</dbReference>
<feature type="transmembrane region" description="Helical" evidence="6">
    <location>
        <begin position="195"/>
        <end position="215"/>
    </location>
</feature>
<comment type="caution">
    <text evidence="7">The sequence shown here is derived from an EMBL/GenBank/DDBJ whole genome shotgun (WGS) entry which is preliminary data.</text>
</comment>
<dbReference type="Pfam" id="PF07947">
    <property type="entry name" value="YhhN"/>
    <property type="match status" value="1"/>
</dbReference>
<name>A0A437H0D5_9SPHN</name>
<feature type="transmembrane region" description="Helical" evidence="6">
    <location>
        <begin position="162"/>
        <end position="183"/>
    </location>
</feature>
<dbReference type="OrthoDB" id="7390032at2"/>
<feature type="transmembrane region" description="Helical" evidence="6">
    <location>
        <begin position="137"/>
        <end position="155"/>
    </location>
</feature>
<protein>
    <submittedName>
        <fullName evidence="7">Lysoplasmalogenase</fullName>
    </submittedName>
</protein>
<dbReference type="RefSeq" id="WP_127611274.1">
    <property type="nucleotide sequence ID" value="NZ_RXOL01000001.1"/>
</dbReference>
<dbReference type="InterPro" id="IPR012506">
    <property type="entry name" value="TMEM86B-like"/>
</dbReference>
<dbReference type="GO" id="GO:0016020">
    <property type="term" value="C:membrane"/>
    <property type="evidence" value="ECO:0007669"/>
    <property type="project" value="UniProtKB-SubCell"/>
</dbReference>
<proteinExistence type="inferred from homology"/>
<dbReference type="AlphaFoldDB" id="A0A437H0D5"/>
<sequence length="221" mass="24189">MVRRALIERRPWLFASLLVALAWWAFSDSDMVPGLYKMVWKAVPLALLAIYAFQRHLGTDGTILSGIMATAAMADAMSELHYLAAGTIMALSLFLAVWLYARNRRAMLATSQKLLAILLVITVPIIAWYLLPGVDGRQLVTGYGLLIGIMAAMAWTSRFSRYRVGAGAMLFVVSELVLFSISGPLMRDSSLDSTVVWPLYYAGQLLIATGVVSGLRRAADA</sequence>
<keyword evidence="8" id="KW-1185">Reference proteome</keyword>
<evidence type="ECO:0000256" key="2">
    <source>
        <dbReference type="ARBA" id="ARBA00007375"/>
    </source>
</evidence>
<keyword evidence="4 6" id="KW-1133">Transmembrane helix</keyword>
<comment type="similarity">
    <text evidence="2">Belongs to the TMEM86 family.</text>
</comment>
<evidence type="ECO:0000313" key="8">
    <source>
        <dbReference type="Proteomes" id="UP000283003"/>
    </source>
</evidence>
<evidence type="ECO:0000256" key="1">
    <source>
        <dbReference type="ARBA" id="ARBA00004141"/>
    </source>
</evidence>
<accession>A0A437H0D5</accession>
<keyword evidence="3 6" id="KW-0812">Transmembrane</keyword>
<organism evidence="7 8">
    <name type="scientific">Croceicoccus ponticola</name>
    <dbReference type="NCBI Taxonomy" id="2217664"/>
    <lineage>
        <taxon>Bacteria</taxon>
        <taxon>Pseudomonadati</taxon>
        <taxon>Pseudomonadota</taxon>
        <taxon>Alphaproteobacteria</taxon>
        <taxon>Sphingomonadales</taxon>
        <taxon>Erythrobacteraceae</taxon>
        <taxon>Croceicoccus</taxon>
    </lineage>
</organism>